<protein>
    <submittedName>
        <fullName evidence="2">Uncharacterized protein</fullName>
    </submittedName>
</protein>
<dbReference type="InParanoid" id="L5L4I9"/>
<gene>
    <name evidence="2" type="ORF">PAL_GLEAN10009593</name>
</gene>
<evidence type="ECO:0000313" key="2">
    <source>
        <dbReference type="EMBL" id="ELK18345.1"/>
    </source>
</evidence>
<dbReference type="AlphaFoldDB" id="L5L4I9"/>
<proteinExistence type="predicted"/>
<name>L5L4I9_PTEAL</name>
<feature type="region of interest" description="Disordered" evidence="1">
    <location>
        <begin position="181"/>
        <end position="210"/>
    </location>
</feature>
<dbReference type="Proteomes" id="UP000010552">
    <property type="component" value="Unassembled WGS sequence"/>
</dbReference>
<sequence>MDLFTYKISADYQIVPRVRFWGHEHCALEDRSPARGHVAGRRDHVHLFQVRSCSFHHRRVAGSGASSAFLTLNPRLGGGQIKDVRAERKSPDLRVDSRSPCRQPGCESRAQGEAQTQLHCVELFTFHTQTADSPGRCHRRPPQWMARASFWATAQEIPLKPTYGHKQSHCCLRTRFPRSLSGASRPVTAQALPGPGCPPQSSRLGSGTGEASEALFAETQRACQLPPAFLPQLLPDRTVKRRLTSGGKALRQRISL</sequence>
<organism evidence="2 3">
    <name type="scientific">Pteropus alecto</name>
    <name type="common">Black flying fox</name>
    <dbReference type="NCBI Taxonomy" id="9402"/>
    <lineage>
        <taxon>Eukaryota</taxon>
        <taxon>Metazoa</taxon>
        <taxon>Chordata</taxon>
        <taxon>Craniata</taxon>
        <taxon>Vertebrata</taxon>
        <taxon>Euteleostomi</taxon>
        <taxon>Mammalia</taxon>
        <taxon>Eutheria</taxon>
        <taxon>Laurasiatheria</taxon>
        <taxon>Chiroptera</taxon>
        <taxon>Yinpterochiroptera</taxon>
        <taxon>Pteropodoidea</taxon>
        <taxon>Pteropodidae</taxon>
        <taxon>Pteropodinae</taxon>
        <taxon>Pteropus</taxon>
    </lineage>
</organism>
<reference evidence="3" key="1">
    <citation type="journal article" date="2013" name="Science">
        <title>Comparative analysis of bat genomes provides insight into the evolution of flight and immunity.</title>
        <authorList>
            <person name="Zhang G."/>
            <person name="Cowled C."/>
            <person name="Shi Z."/>
            <person name="Huang Z."/>
            <person name="Bishop-Lilly K.A."/>
            <person name="Fang X."/>
            <person name="Wynne J.W."/>
            <person name="Xiong Z."/>
            <person name="Baker M.L."/>
            <person name="Zhao W."/>
            <person name="Tachedjian M."/>
            <person name="Zhu Y."/>
            <person name="Zhou P."/>
            <person name="Jiang X."/>
            <person name="Ng J."/>
            <person name="Yang L."/>
            <person name="Wu L."/>
            <person name="Xiao J."/>
            <person name="Feng Y."/>
            <person name="Chen Y."/>
            <person name="Sun X."/>
            <person name="Zhang Y."/>
            <person name="Marsh G.A."/>
            <person name="Crameri G."/>
            <person name="Broder C.C."/>
            <person name="Frey K.G."/>
            <person name="Wang L.F."/>
            <person name="Wang J."/>
        </authorList>
    </citation>
    <scope>NUCLEOTIDE SEQUENCE [LARGE SCALE GENOMIC DNA]</scope>
</reference>
<evidence type="ECO:0000313" key="3">
    <source>
        <dbReference type="Proteomes" id="UP000010552"/>
    </source>
</evidence>
<keyword evidence="3" id="KW-1185">Reference proteome</keyword>
<evidence type="ECO:0000256" key="1">
    <source>
        <dbReference type="SAM" id="MobiDB-lite"/>
    </source>
</evidence>
<dbReference type="EMBL" id="KB030332">
    <property type="protein sequence ID" value="ELK18345.1"/>
    <property type="molecule type" value="Genomic_DNA"/>
</dbReference>
<accession>L5L4I9</accession>